<reference evidence="3 4" key="1">
    <citation type="submission" date="2021-07" db="EMBL/GenBank/DDBJ databases">
        <authorList>
            <person name="So Y."/>
        </authorList>
    </citation>
    <scope>NUCLEOTIDE SEQUENCE [LARGE SCALE GENOMIC DNA]</scope>
    <source>
        <strain evidence="3 4">Y3S6</strain>
    </source>
</reference>
<evidence type="ECO:0000313" key="4">
    <source>
        <dbReference type="Proteomes" id="UP000769617"/>
    </source>
</evidence>
<keyword evidence="2" id="KW-0732">Signal</keyword>
<evidence type="ECO:0000256" key="2">
    <source>
        <dbReference type="SAM" id="SignalP"/>
    </source>
</evidence>
<feature type="chain" id="PRO_5047488222" evidence="2">
    <location>
        <begin position="27"/>
        <end position="188"/>
    </location>
</feature>
<protein>
    <submittedName>
        <fullName evidence="3">Uncharacterized protein</fullName>
    </submittedName>
</protein>
<gene>
    <name evidence="3" type="ORF">KPL81_10295</name>
</gene>
<dbReference type="Proteomes" id="UP000769617">
    <property type="component" value="Unassembled WGS sequence"/>
</dbReference>
<sequence length="188" mass="19714">MIKIPDAILSASGVALLFLLPLAASANTLSVPGDAVVAFQVIDDLDLAEEGGRRDDILLRPVSGHEGATHELPDYCVVVGDARQDGDRLRITAKALTCVETEGGDSDIYNGEMSAAAYEADGSYGLAVCETGGCQLPSDRVFHLKLASPLAIEEQDNPSAQINEQRRQADGAGVANPIPAERTAPDND</sequence>
<keyword evidence="4" id="KW-1185">Reference proteome</keyword>
<organism evidence="3 4">
    <name type="scientific">Billgrantia antri</name>
    <dbReference type="NCBI Taxonomy" id="2846777"/>
    <lineage>
        <taxon>Bacteria</taxon>
        <taxon>Pseudomonadati</taxon>
        <taxon>Pseudomonadota</taxon>
        <taxon>Gammaproteobacteria</taxon>
        <taxon>Oceanospirillales</taxon>
        <taxon>Halomonadaceae</taxon>
        <taxon>Billgrantia</taxon>
    </lineage>
</organism>
<comment type="caution">
    <text evidence="3">The sequence shown here is derived from an EMBL/GenBank/DDBJ whole genome shotgun (WGS) entry which is preliminary data.</text>
</comment>
<proteinExistence type="predicted"/>
<feature type="signal peptide" evidence="2">
    <location>
        <begin position="1"/>
        <end position="26"/>
    </location>
</feature>
<feature type="region of interest" description="Disordered" evidence="1">
    <location>
        <begin position="153"/>
        <end position="188"/>
    </location>
</feature>
<evidence type="ECO:0000256" key="1">
    <source>
        <dbReference type="SAM" id="MobiDB-lite"/>
    </source>
</evidence>
<accession>A0ABS6ZQ03</accession>
<dbReference type="RefSeq" id="WP_219791874.1">
    <property type="nucleotide sequence ID" value="NZ_JAHYCA010000003.1"/>
</dbReference>
<dbReference type="EMBL" id="JAHYCA010000003">
    <property type="protein sequence ID" value="MBW6391547.1"/>
    <property type="molecule type" value="Genomic_DNA"/>
</dbReference>
<name>A0ABS6ZQ03_9GAMM</name>
<evidence type="ECO:0000313" key="3">
    <source>
        <dbReference type="EMBL" id="MBW6391547.1"/>
    </source>
</evidence>